<proteinExistence type="predicted"/>
<organism evidence="2 3">
    <name type="scientific">Limimaricola cinnabarinus LL-001</name>
    <dbReference type="NCBI Taxonomy" id="1337093"/>
    <lineage>
        <taxon>Bacteria</taxon>
        <taxon>Pseudomonadati</taxon>
        <taxon>Pseudomonadota</taxon>
        <taxon>Alphaproteobacteria</taxon>
        <taxon>Rhodobacterales</taxon>
        <taxon>Paracoccaceae</taxon>
        <taxon>Limimaricola</taxon>
    </lineage>
</organism>
<evidence type="ECO:0000259" key="1">
    <source>
        <dbReference type="Pfam" id="PF13478"/>
    </source>
</evidence>
<gene>
    <name evidence="2" type="ORF">MBELCI_2871</name>
</gene>
<dbReference type="RefSeq" id="WP_021694920.1">
    <property type="nucleotide sequence ID" value="NZ_BATB01000048.1"/>
</dbReference>
<dbReference type="PANTHER" id="PTHR30388">
    <property type="entry name" value="ALDEHYDE OXIDOREDUCTASE MOLYBDENUM COFACTOR ASSEMBLY PROTEIN"/>
    <property type="match status" value="1"/>
</dbReference>
<feature type="domain" description="XdhC Rossmann" evidence="1">
    <location>
        <begin position="1"/>
        <end position="119"/>
    </location>
</feature>
<evidence type="ECO:0000313" key="2">
    <source>
        <dbReference type="EMBL" id="GAD56819.1"/>
    </source>
</evidence>
<dbReference type="InterPro" id="IPR052698">
    <property type="entry name" value="MoCofactor_Util/Proc"/>
</dbReference>
<comment type="caution">
    <text evidence="2">The sequence shown here is derived from an EMBL/GenBank/DDBJ whole genome shotgun (WGS) entry which is preliminary data.</text>
</comment>
<dbReference type="Gene3D" id="3.40.50.720">
    <property type="entry name" value="NAD(P)-binding Rossmann-like Domain"/>
    <property type="match status" value="1"/>
</dbReference>
<dbReference type="InterPro" id="IPR027051">
    <property type="entry name" value="XdhC_Rossmann_dom"/>
</dbReference>
<protein>
    <submittedName>
        <fullName evidence="2">Xanthine and CO dehydrogenases maturation factor, XdhC/CoxF family</fullName>
    </submittedName>
</protein>
<dbReference type="Pfam" id="PF13478">
    <property type="entry name" value="XdhC_C"/>
    <property type="match status" value="1"/>
</dbReference>
<dbReference type="eggNOG" id="COG1975">
    <property type="taxonomic scope" value="Bacteria"/>
</dbReference>
<dbReference type="Proteomes" id="UP000016566">
    <property type="component" value="Unassembled WGS sequence"/>
</dbReference>
<dbReference type="OrthoDB" id="9815497at2"/>
<sequence length="124" mass="13355">MVVFGEGPEADGFAMLAAAAGYPVARPDRARPEEIDPRSAVVLFFHDHERELDILTAALDSDAFWIGAQGSRTAHARRCEGLQDRGVAKPAIDRVRGPIGLIPGTRDPRVLSISVLAEIIEAAR</sequence>
<name>U3AGM6_9RHOB</name>
<evidence type="ECO:0000313" key="3">
    <source>
        <dbReference type="Proteomes" id="UP000016566"/>
    </source>
</evidence>
<reference evidence="2" key="1">
    <citation type="journal article" date="2013" name="Genome Announc.">
        <title>Draft Genome Sequence of Loktanella cinnabarina LL-001T, Isolated from Deep-Sea Floor Sediment.</title>
        <authorList>
            <person name="Nishi S."/>
            <person name="Tsubouchi T."/>
            <person name="Takaki Y."/>
            <person name="Koyanagi R."/>
            <person name="Satoh N."/>
            <person name="Maruyama T."/>
            <person name="Hatada Y."/>
        </authorList>
    </citation>
    <scope>NUCLEOTIDE SEQUENCE [LARGE SCALE GENOMIC DNA]</scope>
    <source>
        <strain evidence="2">LL-001</strain>
    </source>
</reference>
<dbReference type="AlphaFoldDB" id="U3AGM6"/>
<keyword evidence="3" id="KW-1185">Reference proteome</keyword>
<accession>U3AGM6</accession>
<dbReference type="PANTHER" id="PTHR30388:SF4">
    <property type="entry name" value="MOLYBDENUM COFACTOR INSERTION CHAPERONE PAOD"/>
    <property type="match status" value="1"/>
</dbReference>
<dbReference type="EMBL" id="BATB01000048">
    <property type="protein sequence ID" value="GAD56819.1"/>
    <property type="molecule type" value="Genomic_DNA"/>
</dbReference>
<dbReference type="STRING" id="1337093.MBELCI_2871"/>